<keyword evidence="2" id="KW-1185">Reference proteome</keyword>
<evidence type="ECO:0000313" key="2">
    <source>
        <dbReference type="Proteomes" id="UP000823388"/>
    </source>
</evidence>
<dbReference type="EMBL" id="CM029039">
    <property type="protein sequence ID" value="KAG2643706.1"/>
    <property type="molecule type" value="Genomic_DNA"/>
</dbReference>
<gene>
    <name evidence="1" type="ORF">PVAP13_2KG347989</name>
</gene>
<evidence type="ECO:0000313" key="1">
    <source>
        <dbReference type="EMBL" id="KAG2643706.1"/>
    </source>
</evidence>
<comment type="caution">
    <text evidence="1">The sequence shown here is derived from an EMBL/GenBank/DDBJ whole genome shotgun (WGS) entry which is preliminary data.</text>
</comment>
<dbReference type="Proteomes" id="UP000823388">
    <property type="component" value="Chromosome 2K"/>
</dbReference>
<sequence>MGRCLRPHQPLLNSKLYSSARPQGKKRLQTKLPTMWAGPAIWIIYLGSKAQFVRRLLG</sequence>
<proteinExistence type="predicted"/>
<protein>
    <submittedName>
        <fullName evidence="1">Uncharacterized protein</fullName>
    </submittedName>
</protein>
<organism evidence="1 2">
    <name type="scientific">Panicum virgatum</name>
    <name type="common">Blackwell switchgrass</name>
    <dbReference type="NCBI Taxonomy" id="38727"/>
    <lineage>
        <taxon>Eukaryota</taxon>
        <taxon>Viridiplantae</taxon>
        <taxon>Streptophyta</taxon>
        <taxon>Embryophyta</taxon>
        <taxon>Tracheophyta</taxon>
        <taxon>Spermatophyta</taxon>
        <taxon>Magnoliopsida</taxon>
        <taxon>Liliopsida</taxon>
        <taxon>Poales</taxon>
        <taxon>Poaceae</taxon>
        <taxon>PACMAD clade</taxon>
        <taxon>Panicoideae</taxon>
        <taxon>Panicodae</taxon>
        <taxon>Paniceae</taxon>
        <taxon>Panicinae</taxon>
        <taxon>Panicum</taxon>
        <taxon>Panicum sect. Hiantes</taxon>
    </lineage>
</organism>
<dbReference type="AlphaFoldDB" id="A0A8T0WCV1"/>
<name>A0A8T0WCV1_PANVG</name>
<reference evidence="1 2" key="1">
    <citation type="submission" date="2020-05" db="EMBL/GenBank/DDBJ databases">
        <title>WGS assembly of Panicum virgatum.</title>
        <authorList>
            <person name="Lovell J.T."/>
            <person name="Jenkins J."/>
            <person name="Shu S."/>
            <person name="Juenger T.E."/>
            <person name="Schmutz J."/>
        </authorList>
    </citation>
    <scope>NUCLEOTIDE SEQUENCE [LARGE SCALE GENOMIC DNA]</scope>
    <source>
        <strain evidence="2">cv. AP13</strain>
    </source>
</reference>
<accession>A0A8T0WCV1</accession>